<dbReference type="RefSeq" id="WP_113869712.1">
    <property type="nucleotide sequence ID" value="NZ_BAABQN010000009.1"/>
</dbReference>
<proteinExistence type="predicted"/>
<comment type="caution">
    <text evidence="2">The sequence shown here is derived from an EMBL/GenBank/DDBJ whole genome shotgun (WGS) entry which is preliminary data.</text>
</comment>
<sequence>MAYCPYCGSKINTEEFFCVECGEKLPVDINDRFPAKPKRFRLLSYIVSLLLLALIGFVCYYLYLNYQENNALIKYQSAEDNLLKMEFQKAHQQLEKSLTFKENFPEAKNLLQFTDVAKNISAAIEDISASNYDEKLIAINNGKKQISAFTGTVVDNFQTSLNNQQKEVQLQKVKTKLESEPDIHTLQTILWEAEGIQDPEADEIVASIQEQLVAYTSTRANDYLTKKQFSNAKKIIEQGLQYVPNSEKLSSLKTTIEKEKTAFETAQEQRIEQAMTAVEAENDKNKNDAVKLKDISISSNDQGEVIVSGELTSVATVPINTIAVHYTITNDDEEVVTENDIYVYPDTLYPDETGKFDHTHFDIDTAASSLQVSIDSITWFLD</sequence>
<gene>
    <name evidence="2" type="ORF">DES48_11010</name>
</gene>
<dbReference type="SUPFAM" id="SSF48452">
    <property type="entry name" value="TPR-like"/>
    <property type="match status" value="1"/>
</dbReference>
<organism evidence="2 3">
    <name type="scientific">Paraliobacillus ryukyuensis</name>
    <dbReference type="NCBI Taxonomy" id="200904"/>
    <lineage>
        <taxon>Bacteria</taxon>
        <taxon>Bacillati</taxon>
        <taxon>Bacillota</taxon>
        <taxon>Bacilli</taxon>
        <taxon>Bacillales</taxon>
        <taxon>Bacillaceae</taxon>
        <taxon>Paraliobacillus</taxon>
    </lineage>
</organism>
<keyword evidence="1" id="KW-0812">Transmembrane</keyword>
<feature type="transmembrane region" description="Helical" evidence="1">
    <location>
        <begin position="42"/>
        <end position="63"/>
    </location>
</feature>
<evidence type="ECO:0000313" key="2">
    <source>
        <dbReference type="EMBL" id="RBO94525.1"/>
    </source>
</evidence>
<reference evidence="2 3" key="1">
    <citation type="submission" date="2018-06" db="EMBL/GenBank/DDBJ databases">
        <title>Genomic Encyclopedia of Type Strains, Phase IV (KMG-IV): sequencing the most valuable type-strain genomes for metagenomic binning, comparative biology and taxonomic classification.</title>
        <authorList>
            <person name="Goeker M."/>
        </authorList>
    </citation>
    <scope>NUCLEOTIDE SEQUENCE [LARGE SCALE GENOMIC DNA]</scope>
    <source>
        <strain evidence="2 3">DSM 15140</strain>
    </source>
</reference>
<keyword evidence="1" id="KW-1133">Transmembrane helix</keyword>
<keyword evidence="1" id="KW-0472">Membrane</keyword>
<protein>
    <recommendedName>
        <fullName evidence="4">Zinc ribbon protein</fullName>
    </recommendedName>
</protein>
<dbReference type="InterPro" id="IPR011990">
    <property type="entry name" value="TPR-like_helical_dom_sf"/>
</dbReference>
<evidence type="ECO:0000313" key="3">
    <source>
        <dbReference type="Proteomes" id="UP000252254"/>
    </source>
</evidence>
<dbReference type="EMBL" id="QNRI01000010">
    <property type="protein sequence ID" value="RBO94525.1"/>
    <property type="molecule type" value="Genomic_DNA"/>
</dbReference>
<evidence type="ECO:0008006" key="4">
    <source>
        <dbReference type="Google" id="ProtNLM"/>
    </source>
</evidence>
<dbReference type="AlphaFoldDB" id="A0A366DXC0"/>
<name>A0A366DXC0_9BACI</name>
<dbReference type="OrthoDB" id="1822804at2"/>
<dbReference type="Proteomes" id="UP000252254">
    <property type="component" value="Unassembled WGS sequence"/>
</dbReference>
<accession>A0A366DXC0</accession>
<keyword evidence="3" id="KW-1185">Reference proteome</keyword>
<evidence type="ECO:0000256" key="1">
    <source>
        <dbReference type="SAM" id="Phobius"/>
    </source>
</evidence>